<evidence type="ECO:0000313" key="1">
    <source>
        <dbReference type="EMBL" id="MPC14959.1"/>
    </source>
</evidence>
<dbReference type="AlphaFoldDB" id="A0A5B7D012"/>
<organism evidence="1 2">
    <name type="scientific">Portunus trituberculatus</name>
    <name type="common">Swimming crab</name>
    <name type="synonym">Neptunus trituberculatus</name>
    <dbReference type="NCBI Taxonomy" id="210409"/>
    <lineage>
        <taxon>Eukaryota</taxon>
        <taxon>Metazoa</taxon>
        <taxon>Ecdysozoa</taxon>
        <taxon>Arthropoda</taxon>
        <taxon>Crustacea</taxon>
        <taxon>Multicrustacea</taxon>
        <taxon>Malacostraca</taxon>
        <taxon>Eumalacostraca</taxon>
        <taxon>Eucarida</taxon>
        <taxon>Decapoda</taxon>
        <taxon>Pleocyemata</taxon>
        <taxon>Brachyura</taxon>
        <taxon>Eubrachyura</taxon>
        <taxon>Portunoidea</taxon>
        <taxon>Portunidae</taxon>
        <taxon>Portuninae</taxon>
        <taxon>Portunus</taxon>
    </lineage>
</organism>
<sequence length="101" mass="11277">MVDRDGFLAMPLRSPSGAGSAFIFSFSKNLSVAPNIISQKQQPTHTWSVISRWSMSRWKMPASCCVMRYLDDATMISSSWYQVTEGDGVTVTVENSMMVMI</sequence>
<reference evidence="1 2" key="1">
    <citation type="submission" date="2019-05" db="EMBL/GenBank/DDBJ databases">
        <title>Another draft genome of Portunus trituberculatus and its Hox gene families provides insights of decapod evolution.</title>
        <authorList>
            <person name="Jeong J.-H."/>
            <person name="Song I."/>
            <person name="Kim S."/>
            <person name="Choi T."/>
            <person name="Kim D."/>
            <person name="Ryu S."/>
            <person name="Kim W."/>
        </authorList>
    </citation>
    <scope>NUCLEOTIDE SEQUENCE [LARGE SCALE GENOMIC DNA]</scope>
    <source>
        <tissue evidence="1">Muscle</tissue>
    </source>
</reference>
<name>A0A5B7D012_PORTR</name>
<proteinExistence type="predicted"/>
<keyword evidence="2" id="KW-1185">Reference proteome</keyword>
<protein>
    <submittedName>
        <fullName evidence="1">Uncharacterized protein</fullName>
    </submittedName>
</protein>
<dbReference type="Proteomes" id="UP000324222">
    <property type="component" value="Unassembled WGS sequence"/>
</dbReference>
<evidence type="ECO:0000313" key="2">
    <source>
        <dbReference type="Proteomes" id="UP000324222"/>
    </source>
</evidence>
<dbReference type="EMBL" id="VSRR010000392">
    <property type="protein sequence ID" value="MPC14959.1"/>
    <property type="molecule type" value="Genomic_DNA"/>
</dbReference>
<gene>
    <name evidence="1" type="ORF">E2C01_007738</name>
</gene>
<comment type="caution">
    <text evidence="1">The sequence shown here is derived from an EMBL/GenBank/DDBJ whole genome shotgun (WGS) entry which is preliminary data.</text>
</comment>
<accession>A0A5B7D012</accession>